<evidence type="ECO:0000313" key="5">
    <source>
        <dbReference type="EMBL" id="CAH1232623.1"/>
    </source>
</evidence>
<dbReference type="Proteomes" id="UP000838412">
    <property type="component" value="Chromosome 1"/>
</dbReference>
<evidence type="ECO:0000313" key="6">
    <source>
        <dbReference type="Proteomes" id="UP000838412"/>
    </source>
</evidence>
<dbReference type="InterPro" id="IPR051624">
    <property type="entry name" value="RMD1/Sad1-interacting"/>
</dbReference>
<comment type="similarity">
    <text evidence="1">Belongs to the RMD1/sif2 family.</text>
</comment>
<dbReference type="AlphaFoldDB" id="A0A8J9VA55"/>
<evidence type="ECO:0000259" key="4">
    <source>
        <dbReference type="Pfam" id="PF02582"/>
    </source>
</evidence>
<dbReference type="PANTHER" id="PTHR16255:SF1">
    <property type="entry name" value="REQUIRED FOR MEIOTIC NUCLEAR DIVISION PROTEIN 1 HOMOLOG"/>
    <property type="match status" value="1"/>
</dbReference>
<accession>A0A8J9VA55</accession>
<feature type="region of interest" description="Disordered" evidence="3">
    <location>
        <begin position="304"/>
        <end position="343"/>
    </location>
</feature>
<gene>
    <name evidence="5" type="primary">RMND1</name>
    <name evidence="5" type="ORF">BLAG_LOCUS1662</name>
</gene>
<dbReference type="OrthoDB" id="242766at2759"/>
<evidence type="ECO:0000256" key="3">
    <source>
        <dbReference type="SAM" id="MobiDB-lite"/>
    </source>
</evidence>
<feature type="domain" description="DUF155" evidence="4">
    <location>
        <begin position="129"/>
        <end position="303"/>
    </location>
</feature>
<dbReference type="InterPro" id="IPR003734">
    <property type="entry name" value="DUF155"/>
</dbReference>
<sequence>METKGRPVVRTRTKQPATKAPKEKMLVCIAYTTAEEYDLEGLETMLVCIAYTTAEEYDLEGLETMLVCIAYTTAEEYDLEGLEIDIRRLDIFRVMKMPQDAFDVIHVRHDPEPRSDGAQVDRQSTQGDIFFFRDGMVVFWNVEDQTMRDVRQMLEQYERNPYNIALVEWENEQMNYSYTENSTLLSNGDIQLSSSAAEMDMILEKYTFSNAMGLSVKLAIWEAWLDDYVDSIMYIPELLREGKRLKMSRPKVMQKIGELFALKYRINLGSDLLITPDFYWDREHLEGLYLKTCRFLNIPGRTKMSKRNRHDRGSSSSADERSSSSPKCPPPPAKTSRMATGGSEATVTMNALPSELQSLAKLILEQTKQQQEAVGDRLSDQIKILDGKVDSLSTELTAVRERVGSLEAAADWNNTEIERLQRELQQEKRERIKSDLLAERYSRKPDIIVRGLPYRREENCVLLFNDFVSGELGLDPVGLVAVHRLSQPTKTRPNPPLLARLINLHDRDRVLREGRRLRGTGLAVHEHLPPPLQAARAKLVPDRDAATTKARENSTVVNEKLRHCQELAELMRTHLSERHSLRLEWMIIALIAIEVLFEVVRIFTRTFTEADSVKEQK</sequence>
<reference evidence="5" key="1">
    <citation type="submission" date="2022-01" db="EMBL/GenBank/DDBJ databases">
        <authorList>
            <person name="Braso-Vives M."/>
        </authorList>
    </citation>
    <scope>NUCLEOTIDE SEQUENCE</scope>
</reference>
<dbReference type="GO" id="GO:0070131">
    <property type="term" value="P:positive regulation of mitochondrial translation"/>
    <property type="evidence" value="ECO:0007669"/>
    <property type="project" value="TreeGrafter"/>
</dbReference>
<organism evidence="5 6">
    <name type="scientific">Branchiostoma lanceolatum</name>
    <name type="common">Common lancelet</name>
    <name type="synonym">Amphioxus lanceolatum</name>
    <dbReference type="NCBI Taxonomy" id="7740"/>
    <lineage>
        <taxon>Eukaryota</taxon>
        <taxon>Metazoa</taxon>
        <taxon>Chordata</taxon>
        <taxon>Cephalochordata</taxon>
        <taxon>Leptocardii</taxon>
        <taxon>Amphioxiformes</taxon>
        <taxon>Branchiostomatidae</taxon>
        <taxon>Branchiostoma</taxon>
    </lineage>
</organism>
<name>A0A8J9VA55_BRALA</name>
<dbReference type="EMBL" id="OV696686">
    <property type="protein sequence ID" value="CAH1232623.1"/>
    <property type="molecule type" value="Genomic_DNA"/>
</dbReference>
<protein>
    <submittedName>
        <fullName evidence="5">RMND1 protein</fullName>
    </submittedName>
</protein>
<dbReference type="PANTHER" id="PTHR16255">
    <property type="entry name" value="REQUIRED FOR MEIOTIC NUCLEAR DIVISION PROTEIN 1 HOMOLOG"/>
    <property type="match status" value="1"/>
</dbReference>
<dbReference type="GO" id="GO:0005739">
    <property type="term" value="C:mitochondrion"/>
    <property type="evidence" value="ECO:0007669"/>
    <property type="project" value="UniProtKB-ARBA"/>
</dbReference>
<evidence type="ECO:0000256" key="1">
    <source>
        <dbReference type="ARBA" id="ARBA00008306"/>
    </source>
</evidence>
<proteinExistence type="inferred from homology"/>
<evidence type="ECO:0000256" key="2">
    <source>
        <dbReference type="SAM" id="Coils"/>
    </source>
</evidence>
<keyword evidence="2" id="KW-0175">Coiled coil</keyword>
<keyword evidence="6" id="KW-1185">Reference proteome</keyword>
<dbReference type="Pfam" id="PF02582">
    <property type="entry name" value="DUF155"/>
    <property type="match status" value="1"/>
</dbReference>
<feature type="coiled-coil region" evidence="2">
    <location>
        <begin position="410"/>
        <end position="437"/>
    </location>
</feature>